<dbReference type="InterPro" id="IPR011001">
    <property type="entry name" value="Saposin-like"/>
</dbReference>
<accession>L8HJ51</accession>
<keyword evidence="9" id="KW-0732">Signal</keyword>
<dbReference type="InterPro" id="IPR033121">
    <property type="entry name" value="PEPTIDASE_A1"/>
</dbReference>
<dbReference type="FunFam" id="2.40.70.10:FF:000115">
    <property type="entry name" value="Lysosomal aspartic protease"/>
    <property type="match status" value="1"/>
</dbReference>
<dbReference type="RefSeq" id="XP_004356618.1">
    <property type="nucleotide sequence ID" value="XM_004356565.1"/>
</dbReference>
<evidence type="ECO:0000313" key="12">
    <source>
        <dbReference type="EMBL" id="ELR24718.1"/>
    </source>
</evidence>
<feature type="non-terminal residue" evidence="12">
    <location>
        <position position="489"/>
    </location>
</feature>
<keyword evidence="4 8" id="KW-0378">Hydrolase</keyword>
<feature type="domain" description="Peptidase A1" evidence="11">
    <location>
        <begin position="92"/>
        <end position="486"/>
    </location>
</feature>
<feature type="signal peptide" evidence="9">
    <location>
        <begin position="1"/>
        <end position="19"/>
    </location>
</feature>
<dbReference type="STRING" id="1257118.L8HJ51"/>
<evidence type="ECO:0000256" key="5">
    <source>
        <dbReference type="ARBA" id="ARBA00023157"/>
    </source>
</evidence>
<evidence type="ECO:0000256" key="6">
    <source>
        <dbReference type="PIRSR" id="PIRSR601461-1"/>
    </source>
</evidence>
<evidence type="ECO:0000313" key="13">
    <source>
        <dbReference type="Proteomes" id="UP000011083"/>
    </source>
</evidence>
<dbReference type="Pfam" id="PF00026">
    <property type="entry name" value="Asp"/>
    <property type="match status" value="1"/>
</dbReference>
<feature type="active site" evidence="6">
    <location>
        <position position="299"/>
    </location>
</feature>
<dbReference type="PROSITE" id="PS50015">
    <property type="entry name" value="SAP_B"/>
    <property type="match status" value="1"/>
</dbReference>
<keyword evidence="13" id="KW-1185">Reference proteome</keyword>
<dbReference type="Pfam" id="PF03489">
    <property type="entry name" value="SapB_2"/>
    <property type="match status" value="1"/>
</dbReference>
<reference evidence="12 13" key="1">
    <citation type="journal article" date="2013" name="Genome Biol.">
        <title>Genome of Acanthamoeba castellanii highlights extensive lateral gene transfer and early evolution of tyrosine kinase signaling.</title>
        <authorList>
            <person name="Clarke M."/>
            <person name="Lohan A.J."/>
            <person name="Liu B."/>
            <person name="Lagkouvardos I."/>
            <person name="Roy S."/>
            <person name="Zafar N."/>
            <person name="Bertelli C."/>
            <person name="Schilde C."/>
            <person name="Kianianmomeni A."/>
            <person name="Burglin T.R."/>
            <person name="Frech C."/>
            <person name="Turcotte B."/>
            <person name="Kopec K.O."/>
            <person name="Synnott J.M."/>
            <person name="Choo C."/>
            <person name="Paponov I."/>
            <person name="Finkler A."/>
            <person name="Soon Heng Tan C."/>
            <person name="Hutchins A.P."/>
            <person name="Weinmeier T."/>
            <person name="Rattei T."/>
            <person name="Chu J.S."/>
            <person name="Gimenez G."/>
            <person name="Irimia M."/>
            <person name="Rigden D.J."/>
            <person name="Fitzpatrick D.A."/>
            <person name="Lorenzo-Morales J."/>
            <person name="Bateman A."/>
            <person name="Chiu C.H."/>
            <person name="Tang P."/>
            <person name="Hegemann P."/>
            <person name="Fromm H."/>
            <person name="Raoult D."/>
            <person name="Greub G."/>
            <person name="Miranda-Saavedra D."/>
            <person name="Chen N."/>
            <person name="Nash P."/>
            <person name="Ginger M.L."/>
            <person name="Horn M."/>
            <person name="Schaap P."/>
            <person name="Caler L."/>
            <person name="Loftus B."/>
        </authorList>
    </citation>
    <scope>NUCLEOTIDE SEQUENCE [LARGE SCALE GENOMIC DNA]</scope>
    <source>
        <strain evidence="12 13">Neff</strain>
    </source>
</reference>
<evidence type="ECO:0000256" key="7">
    <source>
        <dbReference type="PIRSR" id="PIRSR601461-2"/>
    </source>
</evidence>
<evidence type="ECO:0000256" key="9">
    <source>
        <dbReference type="SAM" id="SignalP"/>
    </source>
</evidence>
<evidence type="ECO:0000256" key="1">
    <source>
        <dbReference type="ARBA" id="ARBA00007447"/>
    </source>
</evidence>
<dbReference type="GO" id="GO:0004190">
    <property type="term" value="F:aspartic-type endopeptidase activity"/>
    <property type="evidence" value="ECO:0007669"/>
    <property type="project" value="UniProtKB-KW"/>
</dbReference>
<evidence type="ECO:0000259" key="10">
    <source>
        <dbReference type="PROSITE" id="PS50015"/>
    </source>
</evidence>
<dbReference type="Gene3D" id="2.40.70.10">
    <property type="entry name" value="Acid Proteases"/>
    <property type="match status" value="2"/>
</dbReference>
<dbReference type="InterPro" id="IPR001969">
    <property type="entry name" value="Aspartic_peptidase_AS"/>
</dbReference>
<dbReference type="GO" id="GO:0006508">
    <property type="term" value="P:proteolysis"/>
    <property type="evidence" value="ECO:0007669"/>
    <property type="project" value="UniProtKB-KW"/>
</dbReference>
<comment type="similarity">
    <text evidence="1 8">Belongs to the peptidase A1 family.</text>
</comment>
<dbReference type="InterPro" id="IPR021109">
    <property type="entry name" value="Peptidase_aspartic_dom_sf"/>
</dbReference>
<dbReference type="VEuPathDB" id="AmoebaDB:ACA1_173660"/>
<dbReference type="PANTHER" id="PTHR47966:SF51">
    <property type="entry name" value="BETA-SITE APP-CLEAVING ENZYME, ISOFORM A-RELATED"/>
    <property type="match status" value="1"/>
</dbReference>
<gene>
    <name evidence="12" type="ORF">ACA1_173660</name>
</gene>
<feature type="disulfide bond" evidence="7">
    <location>
        <begin position="289"/>
        <end position="294"/>
    </location>
</feature>
<dbReference type="Proteomes" id="UP000011083">
    <property type="component" value="Unassembled WGS sequence"/>
</dbReference>
<dbReference type="PRINTS" id="PR00792">
    <property type="entry name" value="PEPSIN"/>
</dbReference>
<dbReference type="PROSITE" id="PS00141">
    <property type="entry name" value="ASP_PROTEASE"/>
    <property type="match status" value="2"/>
</dbReference>
<keyword evidence="5 7" id="KW-1015">Disulfide bond</keyword>
<dbReference type="PANTHER" id="PTHR47966">
    <property type="entry name" value="BETA-SITE APP-CLEAVING ENZYME, ISOFORM A-RELATED"/>
    <property type="match status" value="1"/>
</dbReference>
<dbReference type="SUPFAM" id="SSF47862">
    <property type="entry name" value="Saposin"/>
    <property type="match status" value="1"/>
</dbReference>
<dbReference type="InterPro" id="IPR008138">
    <property type="entry name" value="SapB_2"/>
</dbReference>
<proteinExistence type="inferred from homology"/>
<dbReference type="AlphaFoldDB" id="L8HJ51"/>
<dbReference type="PROSITE" id="PS51767">
    <property type="entry name" value="PEPTIDASE_A1"/>
    <property type="match status" value="1"/>
</dbReference>
<dbReference type="OrthoDB" id="771136at2759"/>
<dbReference type="SUPFAM" id="SSF50630">
    <property type="entry name" value="Acid proteases"/>
    <property type="match status" value="1"/>
</dbReference>
<dbReference type="InterPro" id="IPR001461">
    <property type="entry name" value="Aspartic_peptidase_A1"/>
</dbReference>
<dbReference type="Gene3D" id="1.10.225.10">
    <property type="entry name" value="Saposin-like"/>
    <property type="match status" value="1"/>
</dbReference>
<name>L8HJ51_ACACF</name>
<evidence type="ECO:0000256" key="8">
    <source>
        <dbReference type="RuleBase" id="RU000454"/>
    </source>
</evidence>
<evidence type="ECO:0000256" key="4">
    <source>
        <dbReference type="ARBA" id="ARBA00022801"/>
    </source>
</evidence>
<dbReference type="InterPro" id="IPR008139">
    <property type="entry name" value="SaposinB_dom"/>
</dbReference>
<protein>
    <submittedName>
        <fullName evidence="12">Aspartic proteinase</fullName>
    </submittedName>
</protein>
<evidence type="ECO:0000256" key="2">
    <source>
        <dbReference type="ARBA" id="ARBA00022670"/>
    </source>
</evidence>
<feature type="chain" id="PRO_5003991145" evidence="9">
    <location>
        <begin position="20"/>
        <end position="489"/>
    </location>
</feature>
<dbReference type="GeneID" id="14925743"/>
<dbReference type="KEGG" id="acan:ACA1_173660"/>
<organism evidence="12 13">
    <name type="scientific">Acanthamoeba castellanii (strain ATCC 30010 / Neff)</name>
    <dbReference type="NCBI Taxonomy" id="1257118"/>
    <lineage>
        <taxon>Eukaryota</taxon>
        <taxon>Amoebozoa</taxon>
        <taxon>Discosea</taxon>
        <taxon>Longamoebia</taxon>
        <taxon>Centramoebida</taxon>
        <taxon>Acanthamoebidae</taxon>
        <taxon>Acanthamoeba</taxon>
    </lineage>
</organism>
<keyword evidence="3 8" id="KW-0064">Aspartyl protease</keyword>
<dbReference type="EMBL" id="KB007811">
    <property type="protein sequence ID" value="ELR24718.1"/>
    <property type="molecule type" value="Genomic_DNA"/>
</dbReference>
<evidence type="ECO:0000259" key="11">
    <source>
        <dbReference type="PROSITE" id="PS51767"/>
    </source>
</evidence>
<dbReference type="SMART" id="SM00741">
    <property type="entry name" value="SapB"/>
    <property type="match status" value="1"/>
</dbReference>
<feature type="domain" description="Saposin B-type" evidence="10">
    <location>
        <begin position="324"/>
        <end position="364"/>
    </location>
</feature>
<dbReference type="OMA" id="KYDHDAS"/>
<keyword evidence="2 8" id="KW-0645">Protease</keyword>
<feature type="active site" evidence="6">
    <location>
        <position position="110"/>
    </location>
</feature>
<evidence type="ECO:0000256" key="3">
    <source>
        <dbReference type="ARBA" id="ARBA00022750"/>
    </source>
</evidence>
<sequence>YRLLFIALALALCAVLASGELAKLKVHKNNHRAQQERVLNRLEEVLKTNPKALAYHYTQRKAELKKVEAMKKEVFGGGKGVEPISNFLDAQYYGEISIGNPPQYFNVVLDTGSSNLWVPSIQCPWYEIACDLHHKYDHSKSSTYKANGTNFQIQYGSGAMSGFLSADNVVIAGLTAKGQLFAEAVAEPGLAFVAAQFDGILGLGFDTISVDGVPPVWYTLLAQSQVAEPVFAFWLNRDPSGISGGELVLGGVDESHYTGDFTYTPITKEGYWQFLAHDFLINGKSMGFCPAGGCKAIADTGTSLLAGPSKIVAQINKMINATGILESECDMLVNQYAGQIIQYILQGLQPDQVCSAVNLCPGGSCQLCKVLVSTIDAILGTDPSQQEIVALLKYICTGEATVDCKTLPSLPTFDVVIPTANGPKTFTLKPEDYILKQSMGPEETCISGFIGLDIPAPYGPLWIMGDVFLGPYYTKFDFGNKQLGFAVAK</sequence>
<feature type="disulfide bond" evidence="7">
    <location>
        <begin position="123"/>
        <end position="130"/>
    </location>
</feature>